<dbReference type="KEGG" id="agv:OJF2_35990"/>
<organism evidence="3 4">
    <name type="scientific">Aquisphaera giovannonii</name>
    <dbReference type="NCBI Taxonomy" id="406548"/>
    <lineage>
        <taxon>Bacteria</taxon>
        <taxon>Pseudomonadati</taxon>
        <taxon>Planctomycetota</taxon>
        <taxon>Planctomycetia</taxon>
        <taxon>Isosphaerales</taxon>
        <taxon>Isosphaeraceae</taxon>
        <taxon>Aquisphaera</taxon>
    </lineage>
</organism>
<dbReference type="EMBL" id="CP042997">
    <property type="protein sequence ID" value="QEH35054.1"/>
    <property type="molecule type" value="Genomic_DNA"/>
</dbReference>
<evidence type="ECO:0000313" key="3">
    <source>
        <dbReference type="EMBL" id="QEH35054.1"/>
    </source>
</evidence>
<sequence length="219" mass="22104" precursor="true">MRTITSLALTAAILAWAAPARAGIAFDDFGPGDAFDQVEGYVAAGGGSFGVLTVAAQFTSAASGELSTIRLALAYLAGTNAFTVSLRADDGGMPGSTVLESFSLADLPAYGHPYAPESVTSVLHPSLVAGSKYWLEVAAADTSTLGTWNFNTTDASGLVSQTGSGTLTGTLPAFAVNVTAVPEPSSLALSGAALACVAASALRRRATAGRIGPLRHRPR</sequence>
<feature type="domain" description="Ice-binding protein C-terminal" evidence="2">
    <location>
        <begin position="180"/>
        <end position="204"/>
    </location>
</feature>
<reference evidence="3 4" key="1">
    <citation type="submission" date="2019-08" db="EMBL/GenBank/DDBJ databases">
        <title>Deep-cultivation of Planctomycetes and their phenomic and genomic characterization uncovers novel biology.</title>
        <authorList>
            <person name="Wiegand S."/>
            <person name="Jogler M."/>
            <person name="Boedeker C."/>
            <person name="Pinto D."/>
            <person name="Vollmers J."/>
            <person name="Rivas-Marin E."/>
            <person name="Kohn T."/>
            <person name="Peeters S.H."/>
            <person name="Heuer A."/>
            <person name="Rast P."/>
            <person name="Oberbeckmann S."/>
            <person name="Bunk B."/>
            <person name="Jeske O."/>
            <person name="Meyerdierks A."/>
            <person name="Storesund J.E."/>
            <person name="Kallscheuer N."/>
            <person name="Luecker S."/>
            <person name="Lage O.M."/>
            <person name="Pohl T."/>
            <person name="Merkel B.J."/>
            <person name="Hornburger P."/>
            <person name="Mueller R.-W."/>
            <person name="Bruemmer F."/>
            <person name="Labrenz M."/>
            <person name="Spormann A.M."/>
            <person name="Op den Camp H."/>
            <person name="Overmann J."/>
            <person name="Amann R."/>
            <person name="Jetten M.S.M."/>
            <person name="Mascher T."/>
            <person name="Medema M.H."/>
            <person name="Devos D.P."/>
            <person name="Kaster A.-K."/>
            <person name="Ovreas L."/>
            <person name="Rohde M."/>
            <person name="Galperin M.Y."/>
            <person name="Jogler C."/>
        </authorList>
    </citation>
    <scope>NUCLEOTIDE SEQUENCE [LARGE SCALE GENOMIC DNA]</scope>
    <source>
        <strain evidence="3 4">OJF2</strain>
    </source>
</reference>
<proteinExistence type="predicted"/>
<evidence type="ECO:0000259" key="2">
    <source>
        <dbReference type="Pfam" id="PF07589"/>
    </source>
</evidence>
<dbReference type="Pfam" id="PF07589">
    <property type="entry name" value="PEP-CTERM"/>
    <property type="match status" value="1"/>
</dbReference>
<protein>
    <recommendedName>
        <fullName evidence="2">Ice-binding protein C-terminal domain-containing protein</fullName>
    </recommendedName>
</protein>
<feature type="chain" id="PRO_5023037762" description="Ice-binding protein C-terminal domain-containing protein" evidence="1">
    <location>
        <begin position="23"/>
        <end position="219"/>
    </location>
</feature>
<keyword evidence="4" id="KW-1185">Reference proteome</keyword>
<dbReference type="AlphaFoldDB" id="A0A5B9W469"/>
<accession>A0A5B9W469</accession>
<dbReference type="InterPro" id="IPR013424">
    <property type="entry name" value="Ice-binding_C"/>
</dbReference>
<name>A0A5B9W469_9BACT</name>
<keyword evidence="1" id="KW-0732">Signal</keyword>
<evidence type="ECO:0000256" key="1">
    <source>
        <dbReference type="SAM" id="SignalP"/>
    </source>
</evidence>
<dbReference type="NCBIfam" id="TIGR02595">
    <property type="entry name" value="PEP_CTERM"/>
    <property type="match status" value="1"/>
</dbReference>
<dbReference type="Proteomes" id="UP000324233">
    <property type="component" value="Chromosome"/>
</dbReference>
<dbReference type="RefSeq" id="WP_168221878.1">
    <property type="nucleotide sequence ID" value="NZ_CP042997.1"/>
</dbReference>
<evidence type="ECO:0000313" key="4">
    <source>
        <dbReference type="Proteomes" id="UP000324233"/>
    </source>
</evidence>
<feature type="signal peptide" evidence="1">
    <location>
        <begin position="1"/>
        <end position="22"/>
    </location>
</feature>
<gene>
    <name evidence="3" type="ORF">OJF2_35990</name>
</gene>
<dbReference type="NCBIfam" id="NF041539">
    <property type="entry name" value="choice_anch_R"/>
    <property type="match status" value="1"/>
</dbReference>